<name>A0AA39TRD5_ARMTA</name>
<feature type="compositionally biased region" description="Polar residues" evidence="1">
    <location>
        <begin position="130"/>
        <end position="142"/>
    </location>
</feature>
<gene>
    <name evidence="2" type="ORF">EV420DRAFT_1640821</name>
</gene>
<feature type="region of interest" description="Disordered" evidence="1">
    <location>
        <begin position="128"/>
        <end position="203"/>
    </location>
</feature>
<proteinExistence type="predicted"/>
<evidence type="ECO:0000256" key="1">
    <source>
        <dbReference type="SAM" id="MobiDB-lite"/>
    </source>
</evidence>
<feature type="compositionally biased region" description="Basic and acidic residues" evidence="1">
    <location>
        <begin position="144"/>
        <end position="165"/>
    </location>
</feature>
<protein>
    <submittedName>
        <fullName evidence="2">Uncharacterized protein</fullName>
    </submittedName>
</protein>
<reference evidence="2" key="1">
    <citation type="submission" date="2023-06" db="EMBL/GenBank/DDBJ databases">
        <authorList>
            <consortium name="Lawrence Berkeley National Laboratory"/>
            <person name="Ahrendt S."/>
            <person name="Sahu N."/>
            <person name="Indic B."/>
            <person name="Wong-Bajracharya J."/>
            <person name="Merenyi Z."/>
            <person name="Ke H.-M."/>
            <person name="Monk M."/>
            <person name="Kocsube S."/>
            <person name="Drula E."/>
            <person name="Lipzen A."/>
            <person name="Balint B."/>
            <person name="Henrissat B."/>
            <person name="Andreopoulos B."/>
            <person name="Martin F.M."/>
            <person name="Harder C.B."/>
            <person name="Rigling D."/>
            <person name="Ford K.L."/>
            <person name="Foster G.D."/>
            <person name="Pangilinan J."/>
            <person name="Papanicolaou A."/>
            <person name="Barry K."/>
            <person name="LaButti K."/>
            <person name="Viragh M."/>
            <person name="Koriabine M."/>
            <person name="Yan M."/>
            <person name="Riley R."/>
            <person name="Champramary S."/>
            <person name="Plett K.L."/>
            <person name="Tsai I.J."/>
            <person name="Slot J."/>
            <person name="Sipos G."/>
            <person name="Plett J."/>
            <person name="Nagy L.G."/>
            <person name="Grigoriev I.V."/>
        </authorList>
    </citation>
    <scope>NUCLEOTIDE SEQUENCE</scope>
    <source>
        <strain evidence="2">CCBAS 213</strain>
    </source>
</reference>
<comment type="caution">
    <text evidence="2">The sequence shown here is derived from an EMBL/GenBank/DDBJ whole genome shotgun (WGS) entry which is preliminary data.</text>
</comment>
<dbReference type="Proteomes" id="UP001175211">
    <property type="component" value="Unassembled WGS sequence"/>
</dbReference>
<evidence type="ECO:0000313" key="3">
    <source>
        <dbReference type="Proteomes" id="UP001175211"/>
    </source>
</evidence>
<keyword evidence="3" id="KW-1185">Reference proteome</keyword>
<dbReference type="AlphaFoldDB" id="A0AA39TRD5"/>
<dbReference type="EMBL" id="JAUEPS010000011">
    <property type="protein sequence ID" value="KAK0461339.1"/>
    <property type="molecule type" value="Genomic_DNA"/>
</dbReference>
<evidence type="ECO:0000313" key="2">
    <source>
        <dbReference type="EMBL" id="KAK0461339.1"/>
    </source>
</evidence>
<dbReference type="RefSeq" id="XP_060333236.1">
    <property type="nucleotide sequence ID" value="XM_060477148.1"/>
</dbReference>
<dbReference type="GeneID" id="85360696"/>
<sequence length="203" mass="21434">MDSIFAVIAGLGIRFALQFTSGSQRSRIGPMLLGFWEGVCVHYSANASPNPGVPYLGYLLRIALDLILSDSPFSVLLTILWTLLGALFSEALAPVATGSADPGYPPAPSPQLPTPPATLLDEVGNRQIPLPQQSSSNPTSSAAPHDHGAIDHRAQDEDASDHPESPIEDSSPRIIIPPPPQPLSSPNILSAIPVEVPFSPRPD</sequence>
<accession>A0AA39TRD5</accession>
<organism evidence="2 3">
    <name type="scientific">Armillaria tabescens</name>
    <name type="common">Ringless honey mushroom</name>
    <name type="synonym">Agaricus tabescens</name>
    <dbReference type="NCBI Taxonomy" id="1929756"/>
    <lineage>
        <taxon>Eukaryota</taxon>
        <taxon>Fungi</taxon>
        <taxon>Dikarya</taxon>
        <taxon>Basidiomycota</taxon>
        <taxon>Agaricomycotina</taxon>
        <taxon>Agaricomycetes</taxon>
        <taxon>Agaricomycetidae</taxon>
        <taxon>Agaricales</taxon>
        <taxon>Marasmiineae</taxon>
        <taxon>Physalacriaceae</taxon>
        <taxon>Desarmillaria</taxon>
    </lineage>
</organism>